<dbReference type="InterPro" id="IPR043136">
    <property type="entry name" value="B30.2/SPRY_sf"/>
</dbReference>
<comment type="caution">
    <text evidence="2">The sequence shown here is derived from an EMBL/GenBank/DDBJ whole genome shotgun (WGS) entry which is preliminary data.</text>
</comment>
<evidence type="ECO:0000313" key="3">
    <source>
        <dbReference type="Proteomes" id="UP000828390"/>
    </source>
</evidence>
<reference evidence="2" key="1">
    <citation type="journal article" date="2019" name="bioRxiv">
        <title>The Genome of the Zebra Mussel, Dreissena polymorpha: A Resource for Invasive Species Research.</title>
        <authorList>
            <person name="McCartney M.A."/>
            <person name="Auch B."/>
            <person name="Kono T."/>
            <person name="Mallez S."/>
            <person name="Zhang Y."/>
            <person name="Obille A."/>
            <person name="Becker A."/>
            <person name="Abrahante J.E."/>
            <person name="Garbe J."/>
            <person name="Badalamenti J.P."/>
            <person name="Herman A."/>
            <person name="Mangelson H."/>
            <person name="Liachko I."/>
            <person name="Sullivan S."/>
            <person name="Sone E.D."/>
            <person name="Koren S."/>
            <person name="Silverstein K.A.T."/>
            <person name="Beckman K.B."/>
            <person name="Gohl D.M."/>
        </authorList>
    </citation>
    <scope>NUCLEOTIDE SEQUENCE</scope>
    <source>
        <strain evidence="2">Duluth1</strain>
        <tissue evidence="2">Whole animal</tissue>
    </source>
</reference>
<dbReference type="Pfam" id="PF07177">
    <property type="entry name" value="Neuralized"/>
    <property type="match status" value="1"/>
</dbReference>
<name>A0A9D4ICR0_DREPO</name>
<keyword evidence="3" id="KW-1185">Reference proteome</keyword>
<dbReference type="Gene3D" id="2.60.120.920">
    <property type="match status" value="1"/>
</dbReference>
<dbReference type="InterPro" id="IPR006573">
    <property type="entry name" value="NHR_dom"/>
</dbReference>
<dbReference type="EMBL" id="JAIWYP010000010">
    <property type="protein sequence ID" value="KAH3755322.1"/>
    <property type="molecule type" value="Genomic_DNA"/>
</dbReference>
<gene>
    <name evidence="2" type="ORF">DPMN_190013</name>
</gene>
<feature type="domain" description="NHR" evidence="1">
    <location>
        <begin position="1"/>
        <end position="64"/>
    </location>
</feature>
<evidence type="ECO:0000259" key="1">
    <source>
        <dbReference type="PROSITE" id="PS51065"/>
    </source>
</evidence>
<evidence type="ECO:0000313" key="2">
    <source>
        <dbReference type="EMBL" id="KAH3755322.1"/>
    </source>
</evidence>
<reference evidence="2" key="2">
    <citation type="submission" date="2020-11" db="EMBL/GenBank/DDBJ databases">
        <authorList>
            <person name="McCartney M.A."/>
            <person name="Auch B."/>
            <person name="Kono T."/>
            <person name="Mallez S."/>
            <person name="Becker A."/>
            <person name="Gohl D.M."/>
            <person name="Silverstein K.A.T."/>
            <person name="Koren S."/>
            <person name="Bechman K.B."/>
            <person name="Herman A."/>
            <person name="Abrahante J.E."/>
            <person name="Garbe J."/>
        </authorList>
    </citation>
    <scope>NUCLEOTIDE SEQUENCE</scope>
    <source>
        <strain evidence="2">Duluth1</strain>
        <tissue evidence="2">Whole animal</tissue>
    </source>
</reference>
<organism evidence="2 3">
    <name type="scientific">Dreissena polymorpha</name>
    <name type="common">Zebra mussel</name>
    <name type="synonym">Mytilus polymorpha</name>
    <dbReference type="NCBI Taxonomy" id="45954"/>
    <lineage>
        <taxon>Eukaryota</taxon>
        <taxon>Metazoa</taxon>
        <taxon>Spiralia</taxon>
        <taxon>Lophotrochozoa</taxon>
        <taxon>Mollusca</taxon>
        <taxon>Bivalvia</taxon>
        <taxon>Autobranchia</taxon>
        <taxon>Heteroconchia</taxon>
        <taxon>Euheterodonta</taxon>
        <taxon>Imparidentia</taxon>
        <taxon>Neoheterodontei</taxon>
        <taxon>Myida</taxon>
        <taxon>Dreissenoidea</taxon>
        <taxon>Dreissenidae</taxon>
        <taxon>Dreissena</taxon>
    </lineage>
</organism>
<protein>
    <recommendedName>
        <fullName evidence="1">NHR domain-containing protein</fullName>
    </recommendedName>
</protein>
<dbReference type="Proteomes" id="UP000828390">
    <property type="component" value="Unassembled WGS sequence"/>
</dbReference>
<accession>A0A9D4ICR0</accession>
<sequence>MFHDVKGENVKLNSSRTTASWTPVKSGGLTFVSTPLTYERPLTLTLDGSGAVELGITCTDPACY</sequence>
<dbReference type="AlphaFoldDB" id="A0A9D4ICR0"/>
<proteinExistence type="predicted"/>
<dbReference type="PROSITE" id="PS51065">
    <property type="entry name" value="NHR"/>
    <property type="match status" value="1"/>
</dbReference>